<evidence type="ECO:0000259" key="2">
    <source>
        <dbReference type="Pfam" id="PF07786"/>
    </source>
</evidence>
<dbReference type="AlphaFoldDB" id="A0A514CFA4"/>
<dbReference type="RefSeq" id="WP_141613732.1">
    <property type="nucleotide sequence ID" value="NZ_CP041253.1"/>
</dbReference>
<feature type="transmembrane region" description="Helical" evidence="1">
    <location>
        <begin position="7"/>
        <end position="29"/>
    </location>
</feature>
<keyword evidence="1" id="KW-0812">Transmembrane</keyword>
<dbReference type="Proteomes" id="UP000316614">
    <property type="component" value="Chromosome"/>
</dbReference>
<feature type="transmembrane region" description="Helical" evidence="1">
    <location>
        <begin position="257"/>
        <end position="276"/>
    </location>
</feature>
<protein>
    <submittedName>
        <fullName evidence="3">DUF1624 domain-containing protein</fullName>
    </submittedName>
</protein>
<evidence type="ECO:0000256" key="1">
    <source>
        <dbReference type="SAM" id="Phobius"/>
    </source>
</evidence>
<proteinExistence type="predicted"/>
<reference evidence="3 4" key="1">
    <citation type="submission" date="2019-06" db="EMBL/GenBank/DDBJ databases">
        <title>Echinicola alkalisoli sp. nov. isolated from saline soil.</title>
        <authorList>
            <person name="Sun J.-Q."/>
            <person name="Xu L."/>
        </authorList>
    </citation>
    <scope>NUCLEOTIDE SEQUENCE [LARGE SCALE GENOMIC DNA]</scope>
    <source>
        <strain evidence="3 4">LN3S3</strain>
    </source>
</reference>
<feature type="domain" description="Heparan-alpha-glucosaminide N-acetyltransferase catalytic" evidence="2">
    <location>
        <begin position="5"/>
        <end position="244"/>
    </location>
</feature>
<dbReference type="PANTHER" id="PTHR31061:SF24">
    <property type="entry name" value="LD22376P"/>
    <property type="match status" value="1"/>
</dbReference>
<dbReference type="OrthoDB" id="9788724at2"/>
<dbReference type="EMBL" id="CP041253">
    <property type="protein sequence ID" value="QDH78476.1"/>
    <property type="molecule type" value="Genomic_DNA"/>
</dbReference>
<dbReference type="KEGG" id="echi:FKX85_05285"/>
<gene>
    <name evidence="3" type="ORF">FKX85_05285</name>
</gene>
<sequence length="369" mass="40877">MPKQRILALDVFRGITIFAMILVNNPGSWSHVYSPMLHAKWHGCTPTDLIFPFFLFIVGVAIELSMGGQLRKGTPKSTLVKKSLIRSLKLIGLGLLLTAFPYFDLANLRFPGVLQRIGVVYFISTVMYLYMSPRALVISSSAILIGYWLCMTLIPVPGMGAANLEPGTNLAAWIDQQVLTGHMWSQTKTWDPEGLFSTLPAIVTCLLGVACGKILTGYTSDKDRLTKWGLAGTALLIGGLGWSLFFPLNKALWTSSFVLYTAGWAFLGLAACYWILDVKGWKKWSVPFVIYGMNAITVFFLSGVIAKLFGLIKVSWEGEAVSLKFFLQEALFNGWLTPKNASLAGAFLMMVILFIPAYFMWKKNIVIKV</sequence>
<accession>A0A514CFA4</accession>
<feature type="transmembrane region" description="Helical" evidence="1">
    <location>
        <begin position="341"/>
        <end position="361"/>
    </location>
</feature>
<feature type="transmembrane region" description="Helical" evidence="1">
    <location>
        <begin position="87"/>
        <end position="103"/>
    </location>
</feature>
<keyword evidence="1" id="KW-1133">Transmembrane helix</keyword>
<keyword evidence="1" id="KW-0472">Membrane</keyword>
<evidence type="ECO:0000313" key="4">
    <source>
        <dbReference type="Proteomes" id="UP000316614"/>
    </source>
</evidence>
<feature type="transmembrane region" description="Helical" evidence="1">
    <location>
        <begin position="288"/>
        <end position="312"/>
    </location>
</feature>
<feature type="transmembrane region" description="Helical" evidence="1">
    <location>
        <begin position="228"/>
        <end position="245"/>
    </location>
</feature>
<keyword evidence="4" id="KW-1185">Reference proteome</keyword>
<feature type="transmembrane region" description="Helical" evidence="1">
    <location>
        <begin position="49"/>
        <end position="66"/>
    </location>
</feature>
<feature type="transmembrane region" description="Helical" evidence="1">
    <location>
        <begin position="136"/>
        <end position="156"/>
    </location>
</feature>
<organism evidence="3 4">
    <name type="scientific">Echinicola soli</name>
    <dbReference type="NCBI Taxonomy" id="2591634"/>
    <lineage>
        <taxon>Bacteria</taxon>
        <taxon>Pseudomonadati</taxon>
        <taxon>Bacteroidota</taxon>
        <taxon>Cytophagia</taxon>
        <taxon>Cytophagales</taxon>
        <taxon>Cyclobacteriaceae</taxon>
        <taxon>Echinicola</taxon>
    </lineage>
</organism>
<evidence type="ECO:0000313" key="3">
    <source>
        <dbReference type="EMBL" id="QDH78476.1"/>
    </source>
</evidence>
<dbReference type="Pfam" id="PF07786">
    <property type="entry name" value="HGSNAT_cat"/>
    <property type="match status" value="1"/>
</dbReference>
<feature type="transmembrane region" description="Helical" evidence="1">
    <location>
        <begin position="109"/>
        <end position="129"/>
    </location>
</feature>
<name>A0A514CFA4_9BACT</name>
<dbReference type="InterPro" id="IPR012429">
    <property type="entry name" value="HGSNAT_cat"/>
</dbReference>
<feature type="transmembrane region" description="Helical" evidence="1">
    <location>
        <begin position="194"/>
        <end position="216"/>
    </location>
</feature>
<dbReference type="PANTHER" id="PTHR31061">
    <property type="entry name" value="LD22376P"/>
    <property type="match status" value="1"/>
</dbReference>